<name>A0A164S345_9AGAM</name>
<sequence>MLCSISSRLSSQTKRSNLPRFQLVCPDLSKPRGSWRERGGGDRRASDTSSRLSLSRRRHPAANRTNLSYTTAAVLSLTFRSRSNTTQREDAYCCITASHEPRIRQPLLVICLGTGRMRYSI</sequence>
<keyword evidence="3" id="KW-1185">Reference proteome</keyword>
<proteinExistence type="predicted"/>
<organism evidence="2 3">
    <name type="scientific">Sistotremastrum niveocremeum HHB9708</name>
    <dbReference type="NCBI Taxonomy" id="1314777"/>
    <lineage>
        <taxon>Eukaryota</taxon>
        <taxon>Fungi</taxon>
        <taxon>Dikarya</taxon>
        <taxon>Basidiomycota</taxon>
        <taxon>Agaricomycotina</taxon>
        <taxon>Agaricomycetes</taxon>
        <taxon>Sistotremastrales</taxon>
        <taxon>Sistotremastraceae</taxon>
        <taxon>Sertulicium</taxon>
        <taxon>Sertulicium niveocremeum</taxon>
    </lineage>
</organism>
<feature type="compositionally biased region" description="Basic and acidic residues" evidence="1">
    <location>
        <begin position="34"/>
        <end position="46"/>
    </location>
</feature>
<evidence type="ECO:0000256" key="1">
    <source>
        <dbReference type="SAM" id="MobiDB-lite"/>
    </source>
</evidence>
<reference evidence="2 3" key="1">
    <citation type="journal article" date="2016" name="Mol. Biol. Evol.">
        <title>Comparative Genomics of Early-Diverging Mushroom-Forming Fungi Provides Insights into the Origins of Lignocellulose Decay Capabilities.</title>
        <authorList>
            <person name="Nagy L.G."/>
            <person name="Riley R."/>
            <person name="Tritt A."/>
            <person name="Adam C."/>
            <person name="Daum C."/>
            <person name="Floudas D."/>
            <person name="Sun H."/>
            <person name="Yadav J.S."/>
            <person name="Pangilinan J."/>
            <person name="Larsson K.H."/>
            <person name="Matsuura K."/>
            <person name="Barry K."/>
            <person name="Labutti K."/>
            <person name="Kuo R."/>
            <person name="Ohm R.A."/>
            <person name="Bhattacharya S.S."/>
            <person name="Shirouzu T."/>
            <person name="Yoshinaga Y."/>
            <person name="Martin F.M."/>
            <person name="Grigoriev I.V."/>
            <person name="Hibbett D.S."/>
        </authorList>
    </citation>
    <scope>NUCLEOTIDE SEQUENCE [LARGE SCALE GENOMIC DNA]</scope>
    <source>
        <strain evidence="2 3">HHB9708</strain>
    </source>
</reference>
<feature type="region of interest" description="Disordered" evidence="1">
    <location>
        <begin position="28"/>
        <end position="63"/>
    </location>
</feature>
<protein>
    <submittedName>
        <fullName evidence="2">Uncharacterized protein</fullName>
    </submittedName>
</protein>
<accession>A0A164S345</accession>
<dbReference type="Proteomes" id="UP000076722">
    <property type="component" value="Unassembled WGS sequence"/>
</dbReference>
<dbReference type="AlphaFoldDB" id="A0A164S345"/>
<evidence type="ECO:0000313" key="2">
    <source>
        <dbReference type="EMBL" id="KZS91114.1"/>
    </source>
</evidence>
<evidence type="ECO:0000313" key="3">
    <source>
        <dbReference type="Proteomes" id="UP000076722"/>
    </source>
</evidence>
<dbReference type="EMBL" id="KV419417">
    <property type="protein sequence ID" value="KZS91114.1"/>
    <property type="molecule type" value="Genomic_DNA"/>
</dbReference>
<gene>
    <name evidence="2" type="ORF">SISNIDRAFT_170506</name>
</gene>